<sequence length="190" mass="20530">MIAVCPSSQHLDQADDCCGPCFCQSRQPWGALGLPMPPCPATAKRNVAEGFVAHISFEAAYRIRCVCSVQKGTCTLYMLFRISMGFSLDAAIPATPTSSDETQMVRRAWPGKSLRLQSFDSSDASLTPHMDLPEATTSARHFPCPSSQVGAADGSHNISSSGSPFVRISITSRVPSELVRFAREDLAQHH</sequence>
<feature type="region of interest" description="Disordered" evidence="1">
    <location>
        <begin position="136"/>
        <end position="160"/>
    </location>
</feature>
<comment type="caution">
    <text evidence="2">The sequence shown here is derived from an EMBL/GenBank/DDBJ whole genome shotgun (WGS) entry which is preliminary data.</text>
</comment>
<organism evidence="2 3">
    <name type="scientific">Massariosphaeria phaeospora</name>
    <dbReference type="NCBI Taxonomy" id="100035"/>
    <lineage>
        <taxon>Eukaryota</taxon>
        <taxon>Fungi</taxon>
        <taxon>Dikarya</taxon>
        <taxon>Ascomycota</taxon>
        <taxon>Pezizomycotina</taxon>
        <taxon>Dothideomycetes</taxon>
        <taxon>Pleosporomycetidae</taxon>
        <taxon>Pleosporales</taxon>
        <taxon>Pleosporales incertae sedis</taxon>
        <taxon>Massariosphaeria</taxon>
    </lineage>
</organism>
<accession>A0A7C8I3X2</accession>
<name>A0A7C8I3X2_9PLEO</name>
<feature type="compositionally biased region" description="Polar residues" evidence="1">
    <location>
        <begin position="136"/>
        <end position="149"/>
    </location>
</feature>
<protein>
    <submittedName>
        <fullName evidence="2">Uncharacterized protein</fullName>
    </submittedName>
</protein>
<evidence type="ECO:0000313" key="2">
    <source>
        <dbReference type="EMBL" id="KAF2867331.1"/>
    </source>
</evidence>
<gene>
    <name evidence="2" type="ORF">BDV95DRAFT_177119</name>
</gene>
<dbReference type="Proteomes" id="UP000481861">
    <property type="component" value="Unassembled WGS sequence"/>
</dbReference>
<evidence type="ECO:0000256" key="1">
    <source>
        <dbReference type="SAM" id="MobiDB-lite"/>
    </source>
</evidence>
<dbReference type="AlphaFoldDB" id="A0A7C8I3X2"/>
<keyword evidence="3" id="KW-1185">Reference proteome</keyword>
<proteinExistence type="predicted"/>
<evidence type="ECO:0000313" key="3">
    <source>
        <dbReference type="Proteomes" id="UP000481861"/>
    </source>
</evidence>
<dbReference type="EMBL" id="JAADJZ010000023">
    <property type="protein sequence ID" value="KAF2867331.1"/>
    <property type="molecule type" value="Genomic_DNA"/>
</dbReference>
<reference evidence="2 3" key="1">
    <citation type="submission" date="2020-01" db="EMBL/GenBank/DDBJ databases">
        <authorList>
            <consortium name="DOE Joint Genome Institute"/>
            <person name="Haridas S."/>
            <person name="Albert R."/>
            <person name="Binder M."/>
            <person name="Bloem J."/>
            <person name="Labutti K."/>
            <person name="Salamov A."/>
            <person name="Andreopoulos B."/>
            <person name="Baker S.E."/>
            <person name="Barry K."/>
            <person name="Bills G."/>
            <person name="Bluhm B.H."/>
            <person name="Cannon C."/>
            <person name="Castanera R."/>
            <person name="Culley D.E."/>
            <person name="Daum C."/>
            <person name="Ezra D."/>
            <person name="Gonzalez J.B."/>
            <person name="Henrissat B."/>
            <person name="Kuo A."/>
            <person name="Liang C."/>
            <person name="Lipzen A."/>
            <person name="Lutzoni F."/>
            <person name="Magnuson J."/>
            <person name="Mondo S."/>
            <person name="Nolan M."/>
            <person name="Ohm R."/>
            <person name="Pangilinan J."/>
            <person name="Park H.-J.H."/>
            <person name="Ramirez L."/>
            <person name="Alfaro M."/>
            <person name="Sun H."/>
            <person name="Tritt A."/>
            <person name="Yoshinaga Y."/>
            <person name="Zwiers L.-H.L."/>
            <person name="Turgeon B.G."/>
            <person name="Goodwin S.B."/>
            <person name="Spatafora J.W."/>
            <person name="Crous P.W."/>
            <person name="Grigoriev I.V."/>
        </authorList>
    </citation>
    <scope>NUCLEOTIDE SEQUENCE [LARGE SCALE GENOMIC DNA]</scope>
    <source>
        <strain evidence="2 3">CBS 611.86</strain>
    </source>
</reference>